<evidence type="ECO:0000313" key="2">
    <source>
        <dbReference type="Proteomes" id="UP000000448"/>
    </source>
</evidence>
<reference evidence="1 2" key="1">
    <citation type="journal article" date="2009" name="PLoS Genet.">
        <title>Adaptations to submarine hydrothermal environments exemplified by the genome of Nautilia profundicola.</title>
        <authorList>
            <person name="Campbell B.J."/>
            <person name="Smith J.L."/>
            <person name="Hanson T.E."/>
            <person name="Klotz M.G."/>
            <person name="Stein L.Y."/>
            <person name="Lee C.K."/>
            <person name="Wu D."/>
            <person name="Robinson J.M."/>
            <person name="Khouri H.M."/>
            <person name="Eisen J.A."/>
            <person name="Cary S.C."/>
        </authorList>
    </citation>
    <scope>NUCLEOTIDE SEQUENCE [LARGE SCALE GENOMIC DNA]</scope>
    <source>
        <strain evidence="2">ATCC BAA-1463 / DSM 18972 / AmH</strain>
    </source>
</reference>
<gene>
    <name evidence="1" type="ordered locus">NAMH_0281</name>
</gene>
<dbReference type="KEGG" id="nam:NAMH_0281"/>
<name>B9L7U7_NAUPA</name>
<dbReference type="RefSeq" id="WP_012663870.1">
    <property type="nucleotide sequence ID" value="NC_012115.1"/>
</dbReference>
<protein>
    <recommendedName>
        <fullName evidence="3">Motility protein</fullName>
    </recommendedName>
</protein>
<organism evidence="1 2">
    <name type="scientific">Nautilia profundicola (strain ATCC BAA-1463 / DSM 18972 / AmH)</name>
    <dbReference type="NCBI Taxonomy" id="598659"/>
    <lineage>
        <taxon>Bacteria</taxon>
        <taxon>Pseudomonadati</taxon>
        <taxon>Campylobacterota</taxon>
        <taxon>Epsilonproteobacteria</taxon>
        <taxon>Nautiliales</taxon>
        <taxon>Nautiliaceae</taxon>
        <taxon>Nautilia</taxon>
    </lineage>
</organism>
<accession>B9L7U7</accession>
<dbReference type="AlphaFoldDB" id="B9L7U7"/>
<dbReference type="OrthoDB" id="5373237at2"/>
<dbReference type="EMBL" id="CP001279">
    <property type="protein sequence ID" value="ACM92499.1"/>
    <property type="molecule type" value="Genomic_DNA"/>
</dbReference>
<keyword evidence="2" id="KW-1185">Reference proteome</keyword>
<dbReference type="STRING" id="598659.NAMH_0281"/>
<proteinExistence type="predicted"/>
<dbReference type="Proteomes" id="UP000000448">
    <property type="component" value="Chromosome"/>
</dbReference>
<sequence>MQVTNNTNLNAAIQVDVQKKAQDVVKNVLGDILEKTFENTKKIQEMAAASTGKGMNLNIKA</sequence>
<evidence type="ECO:0000313" key="1">
    <source>
        <dbReference type="EMBL" id="ACM92499.1"/>
    </source>
</evidence>
<evidence type="ECO:0008006" key="3">
    <source>
        <dbReference type="Google" id="ProtNLM"/>
    </source>
</evidence>
<dbReference type="HOGENOM" id="CLU_2917815_0_0_7"/>